<gene>
    <name evidence="3" type="ORF">COHA_009932</name>
</gene>
<keyword evidence="2" id="KW-0812">Transmembrane</keyword>
<organism evidence="3 4">
    <name type="scientific">Chlorella ohadii</name>
    <dbReference type="NCBI Taxonomy" id="2649997"/>
    <lineage>
        <taxon>Eukaryota</taxon>
        <taxon>Viridiplantae</taxon>
        <taxon>Chlorophyta</taxon>
        <taxon>core chlorophytes</taxon>
        <taxon>Trebouxiophyceae</taxon>
        <taxon>Chlorellales</taxon>
        <taxon>Chlorellaceae</taxon>
        <taxon>Chlorella clade</taxon>
        <taxon>Chlorella</taxon>
    </lineage>
</organism>
<keyword evidence="2" id="KW-0472">Membrane</keyword>
<dbReference type="AlphaFoldDB" id="A0AAD5H107"/>
<evidence type="ECO:0000313" key="4">
    <source>
        <dbReference type="Proteomes" id="UP001205105"/>
    </source>
</evidence>
<feature type="transmembrane region" description="Helical" evidence="2">
    <location>
        <begin position="73"/>
        <end position="93"/>
    </location>
</feature>
<name>A0AAD5H107_9CHLO</name>
<sequence>MAAGGNASFPVTTGSAPGPAALPLADAALDIFPSLNDTDLAHEIAADLGLVSNLTTAAQASSRGGTPGWTTGLLAALISVAVIISVITVFVLIHRNLRRQRREVLESFLAFQEAEAAALEAANTTRQHFLARASRAAALSPRQHQEPPVVVVQPDLSPSLCIKERPSTAAGGGGRDGSCTEPSTPAALTSNSSSGGGAGTSGEQGQAEGGTAAATAAAATESAQPADRDLEAGTAAAAGGGSAGGVPAARAARAAPVRRLALDFPGLGATVLLLLPSGPHSAGVLVWNDGSGASVLPGGSWRAWGGAAPPHEPPPVFQSTIELAPHAHEQQEQVAQPENEQQQQQQQQGEGMQGRERVPDEWQDGQQQQ</sequence>
<feature type="region of interest" description="Disordered" evidence="1">
    <location>
        <begin position="162"/>
        <end position="228"/>
    </location>
</feature>
<protein>
    <submittedName>
        <fullName evidence="3">Uncharacterized protein</fullName>
    </submittedName>
</protein>
<reference evidence="3" key="1">
    <citation type="submission" date="2020-11" db="EMBL/GenBank/DDBJ databases">
        <title>Chlorella ohadii genome sequencing and assembly.</title>
        <authorList>
            <person name="Murik O."/>
            <person name="Treves H."/>
            <person name="Kedem I."/>
            <person name="Shotland Y."/>
            <person name="Kaplan A."/>
        </authorList>
    </citation>
    <scope>NUCLEOTIDE SEQUENCE</scope>
    <source>
        <strain evidence="3">1</strain>
    </source>
</reference>
<evidence type="ECO:0000256" key="1">
    <source>
        <dbReference type="SAM" id="MobiDB-lite"/>
    </source>
</evidence>
<feature type="compositionally biased region" description="Low complexity" evidence="1">
    <location>
        <begin position="332"/>
        <end position="350"/>
    </location>
</feature>
<feature type="compositionally biased region" description="Low complexity" evidence="1">
    <location>
        <begin position="203"/>
        <end position="224"/>
    </location>
</feature>
<dbReference type="Proteomes" id="UP001205105">
    <property type="component" value="Unassembled WGS sequence"/>
</dbReference>
<evidence type="ECO:0000313" key="3">
    <source>
        <dbReference type="EMBL" id="KAI7836165.1"/>
    </source>
</evidence>
<keyword evidence="4" id="KW-1185">Reference proteome</keyword>
<dbReference type="EMBL" id="JADXDR010000201">
    <property type="protein sequence ID" value="KAI7836165.1"/>
    <property type="molecule type" value="Genomic_DNA"/>
</dbReference>
<feature type="region of interest" description="Disordered" evidence="1">
    <location>
        <begin position="304"/>
        <end position="369"/>
    </location>
</feature>
<comment type="caution">
    <text evidence="3">The sequence shown here is derived from an EMBL/GenBank/DDBJ whole genome shotgun (WGS) entry which is preliminary data.</text>
</comment>
<evidence type="ECO:0000256" key="2">
    <source>
        <dbReference type="SAM" id="Phobius"/>
    </source>
</evidence>
<accession>A0AAD5H107</accession>
<keyword evidence="2" id="KW-1133">Transmembrane helix</keyword>
<proteinExistence type="predicted"/>